<proteinExistence type="predicted"/>
<accession>A0A2G8SJX4</accession>
<keyword evidence="2" id="KW-1185">Reference proteome</keyword>
<evidence type="ECO:0000313" key="1">
    <source>
        <dbReference type="EMBL" id="PIL34064.1"/>
    </source>
</evidence>
<protein>
    <submittedName>
        <fullName evidence="1">Uncharacterized protein</fullName>
    </submittedName>
</protein>
<dbReference type="AlphaFoldDB" id="A0A2G8SJX4"/>
<organism evidence="1 2">
    <name type="scientific">Ganoderma sinense ZZ0214-1</name>
    <dbReference type="NCBI Taxonomy" id="1077348"/>
    <lineage>
        <taxon>Eukaryota</taxon>
        <taxon>Fungi</taxon>
        <taxon>Dikarya</taxon>
        <taxon>Basidiomycota</taxon>
        <taxon>Agaricomycotina</taxon>
        <taxon>Agaricomycetes</taxon>
        <taxon>Polyporales</taxon>
        <taxon>Polyporaceae</taxon>
        <taxon>Ganoderma</taxon>
    </lineage>
</organism>
<comment type="caution">
    <text evidence="1">The sequence shown here is derived from an EMBL/GenBank/DDBJ whole genome shotgun (WGS) entry which is preliminary data.</text>
</comment>
<gene>
    <name evidence="1" type="ORF">GSI_03775</name>
</gene>
<dbReference type="OrthoDB" id="3181072at2759"/>
<dbReference type="EMBL" id="AYKW01000006">
    <property type="protein sequence ID" value="PIL34064.1"/>
    <property type="molecule type" value="Genomic_DNA"/>
</dbReference>
<evidence type="ECO:0000313" key="2">
    <source>
        <dbReference type="Proteomes" id="UP000230002"/>
    </source>
</evidence>
<name>A0A2G8SJX4_9APHY</name>
<sequence>MSDDATATPVAVAPSVDTAAVRELLGMMKATLGQLDQTFRTLNEQSAQVKSLGPTMELAVGQLSSLRHQIHAQEKKQEVRVEEIRRMIREDIKLKVADEMREQIRKQVPLEIAKQAREQIGLQIRDVLPVSLKTQAKESRDYLEEVKHALENSEARRKNSVLKPSPNNLADGLAVVLKPDGTKSKLYPANLRSLFAYDYGKSKELVQDFGLHDHGVLEKNLNGFMAHIGIRFFLVPVPPTDATKTGGGAVLMPVSAK</sequence>
<reference evidence="1 2" key="1">
    <citation type="journal article" date="2015" name="Sci. Rep.">
        <title>Chromosome-level genome map provides insights into diverse defense mechanisms in the medicinal fungus Ganoderma sinense.</title>
        <authorList>
            <person name="Zhu Y."/>
            <person name="Xu J."/>
            <person name="Sun C."/>
            <person name="Zhou S."/>
            <person name="Xu H."/>
            <person name="Nelson D.R."/>
            <person name="Qian J."/>
            <person name="Song J."/>
            <person name="Luo H."/>
            <person name="Xiang L."/>
            <person name="Li Y."/>
            <person name="Xu Z."/>
            <person name="Ji A."/>
            <person name="Wang L."/>
            <person name="Lu S."/>
            <person name="Hayward A."/>
            <person name="Sun W."/>
            <person name="Li X."/>
            <person name="Schwartz D.C."/>
            <person name="Wang Y."/>
            <person name="Chen S."/>
        </authorList>
    </citation>
    <scope>NUCLEOTIDE SEQUENCE [LARGE SCALE GENOMIC DNA]</scope>
    <source>
        <strain evidence="1 2">ZZ0214-1</strain>
    </source>
</reference>
<dbReference type="Proteomes" id="UP000230002">
    <property type="component" value="Unassembled WGS sequence"/>
</dbReference>